<dbReference type="EMBL" id="JFGV01000048">
    <property type="protein sequence ID" value="EYU14405.1"/>
    <property type="molecule type" value="Genomic_DNA"/>
</dbReference>
<dbReference type="PATRIC" id="fig|1393736.3.peg.3145"/>
<feature type="signal peptide" evidence="1">
    <location>
        <begin position="1"/>
        <end position="26"/>
    </location>
</feature>
<proteinExistence type="predicted"/>
<dbReference type="Proteomes" id="UP000023464">
    <property type="component" value="Unassembled WGS sequence"/>
</dbReference>
<dbReference type="RefSeq" id="WP_036780614.1">
    <property type="nucleotide sequence ID" value="NZ_CAWLTM010000067.1"/>
</dbReference>
<protein>
    <submittedName>
        <fullName evidence="2">Uncharacterized protein</fullName>
    </submittedName>
</protein>
<evidence type="ECO:0000256" key="1">
    <source>
        <dbReference type="SAM" id="SignalP"/>
    </source>
</evidence>
<reference evidence="2 3" key="1">
    <citation type="submission" date="2014-03" db="EMBL/GenBank/DDBJ databases">
        <title>Draft Genome of Photorhabdus luminescens BA1, an Egyptian Isolate.</title>
        <authorList>
            <person name="Ghazal S."/>
            <person name="Hurst S.G.IV."/>
            <person name="Morris K."/>
            <person name="Thomas K."/>
            <person name="Tisa L.S."/>
        </authorList>
    </citation>
    <scope>NUCLEOTIDE SEQUENCE [LARGE SCALE GENOMIC DNA]</scope>
    <source>
        <strain evidence="2 3">BA1</strain>
    </source>
</reference>
<evidence type="ECO:0000313" key="2">
    <source>
        <dbReference type="EMBL" id="EYU14405.1"/>
    </source>
</evidence>
<organism evidence="2 3">
    <name type="scientific">Photorhabdus aegyptia</name>
    <dbReference type="NCBI Taxonomy" id="2805098"/>
    <lineage>
        <taxon>Bacteria</taxon>
        <taxon>Pseudomonadati</taxon>
        <taxon>Pseudomonadota</taxon>
        <taxon>Gammaproteobacteria</taxon>
        <taxon>Enterobacterales</taxon>
        <taxon>Morganellaceae</taxon>
        <taxon>Photorhabdus</taxon>
    </lineage>
</organism>
<feature type="chain" id="PRO_5001503434" evidence="1">
    <location>
        <begin position="27"/>
        <end position="94"/>
    </location>
</feature>
<accession>A0A022PIT1</accession>
<sequence length="94" mass="10364">MFKKLLTVGALAVGITLTGGVGSALALEKCPSQNVNKKGSMYTRHVVNTQKKFSNTFEQKYSGKTIKWYLKGVVKSCNYNGRTAYAAYYEGRAK</sequence>
<comment type="caution">
    <text evidence="2">The sequence shown here is derived from an EMBL/GenBank/DDBJ whole genome shotgun (WGS) entry which is preliminary data.</text>
</comment>
<evidence type="ECO:0000313" key="3">
    <source>
        <dbReference type="Proteomes" id="UP000023464"/>
    </source>
</evidence>
<name>A0A022PIT1_9GAMM</name>
<keyword evidence="1" id="KW-0732">Signal</keyword>
<dbReference type="AlphaFoldDB" id="A0A022PIT1"/>
<gene>
    <name evidence="2" type="ORF">BA1DRAFT_03071</name>
</gene>
<keyword evidence="3" id="KW-1185">Reference proteome</keyword>